<reference evidence="2" key="1">
    <citation type="submission" date="2022-11" db="EMBL/GenBank/DDBJ databases">
        <title>Chromosomal genome sequence assembly and mating type (MAT) locus characterization of the leprose asexual lichenized fungus Lepraria neglecta (Nyl.) Erichsen.</title>
        <authorList>
            <person name="Allen J.L."/>
            <person name="Pfeffer B."/>
        </authorList>
    </citation>
    <scope>NUCLEOTIDE SEQUENCE</scope>
    <source>
        <strain evidence="2">Allen 5258</strain>
    </source>
</reference>
<dbReference type="GO" id="GO:0006361">
    <property type="term" value="P:transcription initiation at RNA polymerase I promoter"/>
    <property type="evidence" value="ECO:0007669"/>
    <property type="project" value="TreeGrafter"/>
</dbReference>
<name>A0AAD9ZDT6_9LECA</name>
<feature type="compositionally biased region" description="Polar residues" evidence="1">
    <location>
        <begin position="47"/>
        <end position="56"/>
    </location>
</feature>
<organism evidence="2 3">
    <name type="scientific">Lepraria neglecta</name>
    <dbReference type="NCBI Taxonomy" id="209136"/>
    <lineage>
        <taxon>Eukaryota</taxon>
        <taxon>Fungi</taxon>
        <taxon>Dikarya</taxon>
        <taxon>Ascomycota</taxon>
        <taxon>Pezizomycotina</taxon>
        <taxon>Lecanoromycetes</taxon>
        <taxon>OSLEUM clade</taxon>
        <taxon>Lecanoromycetidae</taxon>
        <taxon>Lecanorales</taxon>
        <taxon>Lecanorineae</taxon>
        <taxon>Stereocaulaceae</taxon>
        <taxon>Lepraria</taxon>
    </lineage>
</organism>
<dbReference type="Proteomes" id="UP001276659">
    <property type="component" value="Unassembled WGS sequence"/>
</dbReference>
<feature type="compositionally biased region" description="Acidic residues" evidence="1">
    <location>
        <begin position="592"/>
        <end position="608"/>
    </location>
</feature>
<dbReference type="InterPro" id="IPR039601">
    <property type="entry name" value="Rrn5"/>
</dbReference>
<evidence type="ECO:0000256" key="1">
    <source>
        <dbReference type="SAM" id="MobiDB-lite"/>
    </source>
</evidence>
<protein>
    <recommendedName>
        <fullName evidence="4">Myb-like domain-containing protein</fullName>
    </recommendedName>
</protein>
<dbReference type="GO" id="GO:0001181">
    <property type="term" value="F:RNA polymerase I general transcription initiation factor activity"/>
    <property type="evidence" value="ECO:0007669"/>
    <property type="project" value="TreeGrafter"/>
</dbReference>
<evidence type="ECO:0000313" key="3">
    <source>
        <dbReference type="Proteomes" id="UP001276659"/>
    </source>
</evidence>
<dbReference type="PANTHER" id="PTHR28079:SF1">
    <property type="entry name" value="RNA POLYMERASE I-SPECIFIC TRANSCRIPTION INITIATION FACTOR RRN5"/>
    <property type="match status" value="1"/>
</dbReference>
<feature type="compositionally biased region" description="Low complexity" evidence="1">
    <location>
        <begin position="12"/>
        <end position="38"/>
    </location>
</feature>
<feature type="compositionally biased region" description="Acidic residues" evidence="1">
    <location>
        <begin position="621"/>
        <end position="634"/>
    </location>
</feature>
<dbReference type="EMBL" id="JASNWA010000004">
    <property type="protein sequence ID" value="KAK3176492.1"/>
    <property type="molecule type" value="Genomic_DNA"/>
</dbReference>
<feature type="region of interest" description="Disordered" evidence="1">
    <location>
        <begin position="1"/>
        <end position="62"/>
    </location>
</feature>
<evidence type="ECO:0008006" key="4">
    <source>
        <dbReference type="Google" id="ProtNLM"/>
    </source>
</evidence>
<feature type="region of interest" description="Disordered" evidence="1">
    <location>
        <begin position="553"/>
        <end position="659"/>
    </location>
</feature>
<accession>A0AAD9ZDT6</accession>
<feature type="region of interest" description="Disordered" evidence="1">
    <location>
        <begin position="384"/>
        <end position="455"/>
    </location>
</feature>
<dbReference type="InterPro" id="IPR001005">
    <property type="entry name" value="SANT/Myb"/>
</dbReference>
<proteinExistence type="predicted"/>
<gene>
    <name evidence="2" type="ORF">OEA41_007815</name>
</gene>
<feature type="compositionally biased region" description="Basic and acidic residues" evidence="1">
    <location>
        <begin position="635"/>
        <end position="650"/>
    </location>
</feature>
<dbReference type="GO" id="GO:0042790">
    <property type="term" value="P:nucleolar large rRNA transcription by RNA polymerase I"/>
    <property type="evidence" value="ECO:0007669"/>
    <property type="project" value="InterPro"/>
</dbReference>
<dbReference type="GO" id="GO:0000500">
    <property type="term" value="C:RNA polymerase I upstream activating factor complex"/>
    <property type="evidence" value="ECO:0007669"/>
    <property type="project" value="InterPro"/>
</dbReference>
<dbReference type="CDD" id="cd00167">
    <property type="entry name" value="SANT"/>
    <property type="match status" value="1"/>
</dbReference>
<dbReference type="GO" id="GO:0000182">
    <property type="term" value="F:rDNA binding"/>
    <property type="evidence" value="ECO:0007669"/>
    <property type="project" value="TreeGrafter"/>
</dbReference>
<dbReference type="PANTHER" id="PTHR28079">
    <property type="entry name" value="RNA POLYMERASE I-SPECIFIC TRANSCRIPTION INITIATION FACTOR RRN5"/>
    <property type="match status" value="1"/>
</dbReference>
<dbReference type="AlphaFoldDB" id="A0AAD9ZDT6"/>
<comment type="caution">
    <text evidence="2">The sequence shown here is derived from an EMBL/GenBank/DDBJ whole genome shotgun (WGS) entry which is preliminary data.</text>
</comment>
<sequence>MPGSTGGSAMNSPSGSVFSGSESLENSSPSPAGASSSRGRSKKRKISQTPTGSSQPRAKRLKPFYSDKYHELFNETVNEIASGEPPDEDLLPPSQFGATFWSSEEKEILFSALGKKGRHDLQGISTDIGSKSDSEVRICLQLLETATADLHAYGPSKNVVKITEIEAAAEVSQDCSAALDLAAEALSALQQKQEEKLESKQHPKLWQLTPKIAKWADRRLDAGEEGQDEVSRALPAATLVNLKAFLTLSKHFFMNSSIPENNWRNYTERRKSPSIMYTAFSDFHTLAVSITKRLIQSSLFFAMSRLRAMDASGHYTNQRHVKRRDVVAALNVLGMEANGRKTWTATARKCRLRVYEKVRLRQVWGKRYSYDEVEAILASSSIGTRGPYRRTSKDADDVSKPQEQEPDRSYTEDVPGDDISSDPSSGNEGGSSAVSDDADLTESSPSHSDKQASKSELFLQSQDDYAEALDQQASRKEESCLWESLRENPAEKMGTQDVQLPKVLDARARDREDRLEWTSWVDYAGDWEKLETPVPASTFAVNRRLGRNRGLAAGLTDFDSSSVDSDGVESSGRNQLSHEFVRDGPSSGDQSSMDDLDAASDHSEDQDETLQHSSLKRDSLALEEEGQASQDEDDRDIHSPQEDISDRDIDGSEGSSDDE</sequence>
<feature type="compositionally biased region" description="Basic and acidic residues" evidence="1">
    <location>
        <begin position="391"/>
        <end position="411"/>
    </location>
</feature>
<feature type="compositionally biased region" description="Low complexity" evidence="1">
    <location>
        <begin position="553"/>
        <end position="572"/>
    </location>
</feature>
<keyword evidence="3" id="KW-1185">Reference proteome</keyword>
<evidence type="ECO:0000313" key="2">
    <source>
        <dbReference type="EMBL" id="KAK3176492.1"/>
    </source>
</evidence>